<dbReference type="Proteomes" id="UP000009881">
    <property type="component" value="Unassembled WGS sequence"/>
</dbReference>
<feature type="coiled-coil region" evidence="1">
    <location>
        <begin position="285"/>
        <end position="312"/>
    </location>
</feature>
<dbReference type="InterPro" id="IPR027275">
    <property type="entry name" value="PRC-brl_dom"/>
</dbReference>
<reference evidence="5 6" key="1">
    <citation type="journal article" date="2013" name="Genome Announc.">
        <title>Draft Genome Sequence of an Alphaproteobacterium, Caenispirillum salinarum AK4(T), Isolated from a Solar Saltern.</title>
        <authorList>
            <person name="Khatri I."/>
            <person name="Singh A."/>
            <person name="Korpole S."/>
            <person name="Pinnaka A.K."/>
            <person name="Subramanian S."/>
        </authorList>
    </citation>
    <scope>NUCLEOTIDE SEQUENCE [LARGE SCALE GENOMIC DNA]</scope>
    <source>
        <strain evidence="5 6">AK4</strain>
    </source>
</reference>
<feature type="region of interest" description="Disordered" evidence="2">
    <location>
        <begin position="29"/>
        <end position="50"/>
    </location>
</feature>
<comment type="caution">
    <text evidence="5">The sequence shown here is derived from an EMBL/GenBank/DDBJ whole genome shotgun (WGS) entry which is preliminary data.</text>
</comment>
<keyword evidence="3" id="KW-0732">Signal</keyword>
<dbReference type="SUPFAM" id="SSF50346">
    <property type="entry name" value="PRC-barrel domain"/>
    <property type="match status" value="1"/>
</dbReference>
<sequence>MKFRAMLMASALAMPLAAAMPGLAAAQDQGQADNGKSYGEKAAANQPDEVEDIRNINTGEMEHEMAEQESIAGGDPSFAFPASRMIGKDLTSGFGDEVGEIEDIILGADNTVRAVVVQLDDYDRQVAVPFDQIRLRTGRGPEDVLFTSRMSADELAALEAYSFGDTSAAMTAPQSAAADVPSDVEVEQAGDLNLTAEQQGGDGEMTTQRRDQAEASAMQVPSDAPDALERIDMHVTTLGGRMASWYERMSNEWQEADVSEDVRTEVNRQWTTVREAWGDVRRASAENWESARQSFERELQELKTQYQQAVSG</sequence>
<keyword evidence="1" id="KW-0175">Coiled coil</keyword>
<feature type="signal peptide" evidence="3">
    <location>
        <begin position="1"/>
        <end position="24"/>
    </location>
</feature>
<protein>
    <recommendedName>
        <fullName evidence="4">PRC-barrel domain-containing protein</fullName>
    </recommendedName>
</protein>
<dbReference type="EMBL" id="ANHY01000003">
    <property type="protein sequence ID" value="EKV32626.1"/>
    <property type="molecule type" value="Genomic_DNA"/>
</dbReference>
<keyword evidence="6" id="KW-1185">Reference proteome</keyword>
<dbReference type="Pfam" id="PF05239">
    <property type="entry name" value="PRC"/>
    <property type="match status" value="1"/>
</dbReference>
<dbReference type="OrthoDB" id="7876889at2"/>
<name>K9HWU2_9PROT</name>
<evidence type="ECO:0000313" key="6">
    <source>
        <dbReference type="Proteomes" id="UP000009881"/>
    </source>
</evidence>
<dbReference type="STRING" id="1238182.C882_2705"/>
<evidence type="ECO:0000256" key="1">
    <source>
        <dbReference type="SAM" id="Coils"/>
    </source>
</evidence>
<dbReference type="InterPro" id="IPR011033">
    <property type="entry name" value="PRC_barrel-like_sf"/>
</dbReference>
<dbReference type="Gene3D" id="2.30.30.240">
    <property type="entry name" value="PRC-barrel domain"/>
    <property type="match status" value="1"/>
</dbReference>
<feature type="region of interest" description="Disordered" evidence="2">
    <location>
        <begin position="194"/>
        <end position="224"/>
    </location>
</feature>
<dbReference type="AlphaFoldDB" id="K9HWU2"/>
<evidence type="ECO:0000256" key="3">
    <source>
        <dbReference type="SAM" id="SignalP"/>
    </source>
</evidence>
<evidence type="ECO:0000313" key="5">
    <source>
        <dbReference type="EMBL" id="EKV32626.1"/>
    </source>
</evidence>
<accession>K9HWU2</accession>
<organism evidence="5 6">
    <name type="scientific">Caenispirillum salinarum AK4</name>
    <dbReference type="NCBI Taxonomy" id="1238182"/>
    <lineage>
        <taxon>Bacteria</taxon>
        <taxon>Pseudomonadati</taxon>
        <taxon>Pseudomonadota</taxon>
        <taxon>Alphaproteobacteria</taxon>
        <taxon>Rhodospirillales</taxon>
        <taxon>Novispirillaceae</taxon>
        <taxon>Caenispirillum</taxon>
    </lineage>
</organism>
<evidence type="ECO:0000259" key="4">
    <source>
        <dbReference type="Pfam" id="PF05239"/>
    </source>
</evidence>
<proteinExistence type="predicted"/>
<feature type="domain" description="PRC-barrel" evidence="4">
    <location>
        <begin position="80"/>
        <end position="138"/>
    </location>
</feature>
<feature type="chain" id="PRO_5003931928" description="PRC-barrel domain-containing protein" evidence="3">
    <location>
        <begin position="25"/>
        <end position="312"/>
    </location>
</feature>
<dbReference type="RefSeq" id="WP_009539114.1">
    <property type="nucleotide sequence ID" value="NZ_ANHY01000003.1"/>
</dbReference>
<gene>
    <name evidence="5" type="ORF">C882_2705</name>
</gene>
<evidence type="ECO:0000256" key="2">
    <source>
        <dbReference type="SAM" id="MobiDB-lite"/>
    </source>
</evidence>